<evidence type="ECO:0000256" key="1">
    <source>
        <dbReference type="SAM" id="MobiDB-lite"/>
    </source>
</evidence>
<proteinExistence type="predicted"/>
<dbReference type="EMBL" id="BAAAAF010000003">
    <property type="protein sequence ID" value="GAA0035192.1"/>
    <property type="molecule type" value="Genomic_DNA"/>
</dbReference>
<dbReference type="InterPro" id="IPR023393">
    <property type="entry name" value="START-like_dom_sf"/>
</dbReference>
<accession>A0ABN0SLA2</accession>
<evidence type="ECO:0000313" key="3">
    <source>
        <dbReference type="Proteomes" id="UP001498238"/>
    </source>
</evidence>
<gene>
    <name evidence="2" type="ORF">NCCP602_11530</name>
</gene>
<dbReference type="RefSeq" id="WP_339392146.1">
    <property type="nucleotide sequence ID" value="NZ_BAAAAF010000003.1"/>
</dbReference>
<reference evidence="2 3" key="1">
    <citation type="submission" date="2024-01" db="EMBL/GenBank/DDBJ databases">
        <title>Characterization of antibiotic resistant novel bacterial strains and their environmental applications.</title>
        <authorList>
            <person name="Manzoor S."/>
            <person name="Abbas S."/>
            <person name="Arshad M."/>
            <person name="Ahmed I."/>
        </authorList>
    </citation>
    <scope>NUCLEOTIDE SEQUENCE [LARGE SCALE GENOMIC DNA]</scope>
    <source>
        <strain evidence="2 3">NCCP-602</strain>
    </source>
</reference>
<name>A0ABN0SLA2_9MICO</name>
<protein>
    <recommendedName>
        <fullName evidence="4">Activator of Hsp90 ATPase homolog 1-like protein</fullName>
    </recommendedName>
</protein>
<comment type="caution">
    <text evidence="2">The sequence shown here is derived from an EMBL/GenBank/DDBJ whole genome shotgun (WGS) entry which is preliminary data.</text>
</comment>
<sequence length="209" mass="22188">MTVPAPRLVTWENGTDLVIEMPVTRTPAEVWEVLIDGSAAGAWFAPFTVAEETVSVDLGGESVMTGEILSCEAEEHVLVEFPDFGVLGVQLLPVDVVPDLPADAATEIAALAATGQNPEGTVIVFTQSAPDEVRARQNAADFGPMWDTHLRMLARTLGVDVPEAEETDLDAVYSALDLEIDDAEEDALGDDDLGDDDRGDADRLGGGPR</sequence>
<dbReference type="SUPFAM" id="SSF55961">
    <property type="entry name" value="Bet v1-like"/>
    <property type="match status" value="1"/>
</dbReference>
<feature type="compositionally biased region" description="Acidic residues" evidence="1">
    <location>
        <begin position="183"/>
        <end position="199"/>
    </location>
</feature>
<organism evidence="2 3">
    <name type="scientific">Brevibacterium metallidurans</name>
    <dbReference type="NCBI Taxonomy" id="1482676"/>
    <lineage>
        <taxon>Bacteria</taxon>
        <taxon>Bacillati</taxon>
        <taxon>Actinomycetota</taxon>
        <taxon>Actinomycetes</taxon>
        <taxon>Micrococcales</taxon>
        <taxon>Brevibacteriaceae</taxon>
        <taxon>Brevibacterium</taxon>
    </lineage>
</organism>
<evidence type="ECO:0008006" key="4">
    <source>
        <dbReference type="Google" id="ProtNLM"/>
    </source>
</evidence>
<dbReference type="Proteomes" id="UP001498238">
    <property type="component" value="Unassembled WGS sequence"/>
</dbReference>
<feature type="region of interest" description="Disordered" evidence="1">
    <location>
        <begin position="183"/>
        <end position="209"/>
    </location>
</feature>
<dbReference type="Gene3D" id="3.30.530.20">
    <property type="match status" value="1"/>
</dbReference>
<keyword evidence="3" id="KW-1185">Reference proteome</keyword>
<evidence type="ECO:0000313" key="2">
    <source>
        <dbReference type="EMBL" id="GAA0035192.1"/>
    </source>
</evidence>